<evidence type="ECO:0008006" key="3">
    <source>
        <dbReference type="Google" id="ProtNLM"/>
    </source>
</evidence>
<sequence>MNNKDFFIKQLEYILSEYQTFENHCQYEDLSDKKNTVEMGVLISKSISTIERITSNKSEYYKLIQMAYDPKNARQYPHTGLILKHIIGIIEALKHDLENDYLKSLSEIIHSNLFSGYIDMATHLLEKGYKDPAAVLTGSTLENHLRNLCIKYDIQVEYENPKGKIVFKKADSMNIELAKKEVYNKTFQKQVTAWLDLRNNAAHGKYDQFREAEVKLMISGILNFIQLYSA</sequence>
<keyword evidence="2" id="KW-1185">Reference proteome</keyword>
<accession>A0ABX1S254</accession>
<dbReference type="RefSeq" id="WP_169675811.1">
    <property type="nucleotide sequence ID" value="NZ_JABBHF010000010.1"/>
</dbReference>
<dbReference type="Proteomes" id="UP000746690">
    <property type="component" value="Unassembled WGS sequence"/>
</dbReference>
<name>A0ABX1S254_9FLAO</name>
<comment type="caution">
    <text evidence="1">The sequence shown here is derived from an EMBL/GenBank/DDBJ whole genome shotgun (WGS) entry which is preliminary data.</text>
</comment>
<evidence type="ECO:0000313" key="2">
    <source>
        <dbReference type="Proteomes" id="UP000746690"/>
    </source>
</evidence>
<proteinExistence type="predicted"/>
<evidence type="ECO:0000313" key="1">
    <source>
        <dbReference type="EMBL" id="NMH89128.1"/>
    </source>
</evidence>
<reference evidence="1 2" key="1">
    <citation type="submission" date="2020-04" db="EMBL/GenBank/DDBJ databases">
        <title>A Flavivirga sp. nov.</title>
        <authorList>
            <person name="Sun X."/>
        </authorList>
    </citation>
    <scope>NUCLEOTIDE SEQUENCE [LARGE SCALE GENOMIC DNA]</scope>
    <source>
        <strain evidence="1 2">Y03</strain>
    </source>
</reference>
<organism evidence="1 2">
    <name type="scientific">Flavivirga algicola</name>
    <dbReference type="NCBI Taxonomy" id="2729136"/>
    <lineage>
        <taxon>Bacteria</taxon>
        <taxon>Pseudomonadati</taxon>
        <taxon>Bacteroidota</taxon>
        <taxon>Flavobacteriia</taxon>
        <taxon>Flavobacteriales</taxon>
        <taxon>Flavobacteriaceae</taxon>
        <taxon>Flavivirga</taxon>
    </lineage>
</organism>
<protein>
    <recommendedName>
        <fullName evidence="3">DUF4145 domain-containing protein</fullName>
    </recommendedName>
</protein>
<dbReference type="EMBL" id="JABBHF010000010">
    <property type="protein sequence ID" value="NMH89128.1"/>
    <property type="molecule type" value="Genomic_DNA"/>
</dbReference>
<gene>
    <name evidence="1" type="ORF">HHX25_16575</name>
</gene>